<evidence type="ECO:0000256" key="1">
    <source>
        <dbReference type="SAM" id="MobiDB-lite"/>
    </source>
</evidence>
<reference evidence="3" key="1">
    <citation type="journal article" date="2013" name="Genome Announc.">
        <title>Draft genome sequence of the basidiomycetous yeast-like fungus Pseudozyma hubeiensis SY62, which produces an abundant amount of the biosurfactant mannosylerythritol lipids.</title>
        <authorList>
            <person name="Konishi M."/>
            <person name="Hatada Y."/>
            <person name="Horiuchi J."/>
        </authorList>
    </citation>
    <scope>NUCLEOTIDE SEQUENCE [LARGE SCALE GENOMIC DNA]</scope>
    <source>
        <strain evidence="3">SY62</strain>
    </source>
</reference>
<protein>
    <submittedName>
        <fullName evidence="2">Uncharacterized protein</fullName>
    </submittedName>
</protein>
<proteinExistence type="predicted"/>
<keyword evidence="3" id="KW-1185">Reference proteome</keyword>
<feature type="region of interest" description="Disordered" evidence="1">
    <location>
        <begin position="100"/>
        <end position="121"/>
    </location>
</feature>
<dbReference type="EMBL" id="DF238814">
    <property type="protein sequence ID" value="GAC97904.1"/>
    <property type="molecule type" value="Genomic_DNA"/>
</dbReference>
<dbReference type="HOGENOM" id="CLU_2039066_0_0_1"/>
<dbReference type="AlphaFoldDB" id="R9P988"/>
<sequence length="121" mass="13753">MPLALCPALPVCKQKRRSGGILRPCYRRSFSLLSFRSPKHVPEREKCQSSAQAIRLGRVNTTDDLAFARRSSRTWRGQKQEAIQAVPRVTSYAVQKLTNTDECTKNRGRKESFERRGGNDS</sequence>
<accession>R9P988</accession>
<name>R9P988_PSEHS</name>
<organism evidence="2 3">
    <name type="scientific">Pseudozyma hubeiensis (strain SY62)</name>
    <name type="common">Yeast</name>
    <dbReference type="NCBI Taxonomy" id="1305764"/>
    <lineage>
        <taxon>Eukaryota</taxon>
        <taxon>Fungi</taxon>
        <taxon>Dikarya</taxon>
        <taxon>Basidiomycota</taxon>
        <taxon>Ustilaginomycotina</taxon>
        <taxon>Ustilaginomycetes</taxon>
        <taxon>Ustilaginales</taxon>
        <taxon>Ustilaginaceae</taxon>
        <taxon>Pseudozyma</taxon>
    </lineage>
</organism>
<dbReference type="Proteomes" id="UP000014071">
    <property type="component" value="Unassembled WGS sequence"/>
</dbReference>
<dbReference type="GeneID" id="24110770"/>
<evidence type="ECO:0000313" key="3">
    <source>
        <dbReference type="Proteomes" id="UP000014071"/>
    </source>
</evidence>
<dbReference type="RefSeq" id="XP_012191491.1">
    <property type="nucleotide sequence ID" value="XM_012336101.1"/>
</dbReference>
<gene>
    <name evidence="2" type="ORF">PHSY_005492</name>
</gene>
<evidence type="ECO:0000313" key="2">
    <source>
        <dbReference type="EMBL" id="GAC97904.1"/>
    </source>
</evidence>
<feature type="compositionally biased region" description="Basic and acidic residues" evidence="1">
    <location>
        <begin position="102"/>
        <end position="121"/>
    </location>
</feature>